<sequence length="142" mass="15943">EEAERKSAMVLYGGLLDQDYLTRVYTKSKLPNLTHISLTNCSIKKVALFDESIVNVTSINLDYNKISSLSWVHMFPNLSRLSLSHNRVCSFSDRDTPVVLHQITSLTSLLLDNNGLSSLSQLHLDLFPNLKLLALNNNEIPS</sequence>
<protein>
    <submittedName>
        <fullName evidence="3">Uncharacterized protein</fullName>
    </submittedName>
</protein>
<dbReference type="SUPFAM" id="SSF52058">
    <property type="entry name" value="L domain-like"/>
    <property type="match status" value="1"/>
</dbReference>
<evidence type="ECO:0000313" key="3">
    <source>
        <dbReference type="EMBL" id="JAS62514.1"/>
    </source>
</evidence>
<feature type="non-terminal residue" evidence="3">
    <location>
        <position position="1"/>
    </location>
</feature>
<dbReference type="InterPro" id="IPR050836">
    <property type="entry name" value="SDS22/Internalin_LRR"/>
</dbReference>
<proteinExistence type="predicted"/>
<dbReference type="InterPro" id="IPR001611">
    <property type="entry name" value="Leu-rich_rpt"/>
</dbReference>
<reference evidence="3" key="1">
    <citation type="submission" date="2015-11" db="EMBL/GenBank/DDBJ databases">
        <title>De novo transcriptome assembly of four potential Pierce s Disease insect vectors from Arizona vineyards.</title>
        <authorList>
            <person name="Tassone E.E."/>
        </authorList>
    </citation>
    <scope>NUCLEOTIDE SEQUENCE</scope>
</reference>
<organism evidence="3">
    <name type="scientific">Cuerna arida</name>
    <dbReference type="NCBI Taxonomy" id="1464854"/>
    <lineage>
        <taxon>Eukaryota</taxon>
        <taxon>Metazoa</taxon>
        <taxon>Ecdysozoa</taxon>
        <taxon>Arthropoda</taxon>
        <taxon>Hexapoda</taxon>
        <taxon>Insecta</taxon>
        <taxon>Pterygota</taxon>
        <taxon>Neoptera</taxon>
        <taxon>Paraneoptera</taxon>
        <taxon>Hemiptera</taxon>
        <taxon>Auchenorrhyncha</taxon>
        <taxon>Membracoidea</taxon>
        <taxon>Cicadellidae</taxon>
        <taxon>Cicadellinae</taxon>
        <taxon>Proconiini</taxon>
        <taxon>Cuerna</taxon>
    </lineage>
</organism>
<dbReference type="InterPro" id="IPR032675">
    <property type="entry name" value="LRR_dom_sf"/>
</dbReference>
<evidence type="ECO:0000256" key="2">
    <source>
        <dbReference type="ARBA" id="ARBA00022737"/>
    </source>
</evidence>
<keyword evidence="1" id="KW-0433">Leucine-rich repeat</keyword>
<dbReference type="EMBL" id="GECZ01007255">
    <property type="protein sequence ID" value="JAS62514.1"/>
    <property type="molecule type" value="Transcribed_RNA"/>
</dbReference>
<name>A0A1B6GJ99_9HEMI</name>
<dbReference type="Gene3D" id="3.80.10.10">
    <property type="entry name" value="Ribonuclease Inhibitor"/>
    <property type="match status" value="1"/>
</dbReference>
<dbReference type="PANTHER" id="PTHR46652:SF3">
    <property type="entry name" value="LEUCINE-RICH REPEAT-CONTAINING PROTEIN 9"/>
    <property type="match status" value="1"/>
</dbReference>
<keyword evidence="2" id="KW-0677">Repeat</keyword>
<accession>A0A1B6GJ99</accession>
<dbReference type="PANTHER" id="PTHR46652">
    <property type="entry name" value="LEUCINE-RICH REPEAT AND IQ DOMAIN-CONTAINING PROTEIN 1-RELATED"/>
    <property type="match status" value="1"/>
</dbReference>
<dbReference type="AlphaFoldDB" id="A0A1B6GJ99"/>
<evidence type="ECO:0000256" key="1">
    <source>
        <dbReference type="ARBA" id="ARBA00022614"/>
    </source>
</evidence>
<dbReference type="PROSITE" id="PS51450">
    <property type="entry name" value="LRR"/>
    <property type="match status" value="1"/>
</dbReference>
<feature type="non-terminal residue" evidence="3">
    <location>
        <position position="142"/>
    </location>
</feature>
<gene>
    <name evidence="3" type="ORF">g.11836</name>
</gene>